<evidence type="ECO:0000256" key="1">
    <source>
        <dbReference type="ARBA" id="ARBA00022679"/>
    </source>
</evidence>
<evidence type="ECO:0000313" key="8">
    <source>
        <dbReference type="Proteomes" id="UP000004067"/>
    </source>
</evidence>
<evidence type="ECO:0000256" key="2">
    <source>
        <dbReference type="ARBA" id="ARBA00022737"/>
    </source>
</evidence>
<dbReference type="PANTHER" id="PTHR30185:SF18">
    <property type="entry name" value="TRANSCRIPTIONAL REGULATOR MTLR"/>
    <property type="match status" value="1"/>
</dbReference>
<dbReference type="Proteomes" id="UP000004067">
    <property type="component" value="Unassembled WGS sequence"/>
</dbReference>
<dbReference type="SUPFAM" id="SSF52794">
    <property type="entry name" value="PTS system IIB component-like"/>
    <property type="match status" value="1"/>
</dbReference>
<dbReference type="Pfam" id="PF00874">
    <property type="entry name" value="PRD"/>
    <property type="match status" value="1"/>
</dbReference>
<dbReference type="SUPFAM" id="SSF63520">
    <property type="entry name" value="PTS-regulatory domain, PRD"/>
    <property type="match status" value="1"/>
</dbReference>
<dbReference type="InterPro" id="IPR013011">
    <property type="entry name" value="PTS_EIIB_2"/>
</dbReference>
<dbReference type="PANTHER" id="PTHR30185">
    <property type="entry name" value="CRYPTIC BETA-GLUCOSIDE BGL OPERON ANTITERMINATOR"/>
    <property type="match status" value="1"/>
</dbReference>
<dbReference type="eggNOG" id="COG3711">
    <property type="taxonomic scope" value="Bacteria"/>
</dbReference>
<dbReference type="GO" id="GO:0008982">
    <property type="term" value="F:protein-N(PI)-phosphohistidine-sugar phosphotransferase activity"/>
    <property type="evidence" value="ECO:0007669"/>
    <property type="project" value="InterPro"/>
</dbReference>
<evidence type="ECO:0000259" key="5">
    <source>
        <dbReference type="PROSITE" id="PS51099"/>
    </source>
</evidence>
<evidence type="ECO:0000313" key="7">
    <source>
        <dbReference type="EMBL" id="EGK62754.1"/>
    </source>
</evidence>
<dbReference type="CDD" id="cd05568">
    <property type="entry name" value="PTS_IIB_bgl_like"/>
    <property type="match status" value="1"/>
</dbReference>
<protein>
    <submittedName>
        <fullName evidence="7">BglG family transcriptional antiterminator</fullName>
    </submittedName>
</protein>
<dbReference type="Gene3D" id="1.10.10.10">
    <property type="entry name" value="Winged helix-like DNA-binding domain superfamily/Winged helix DNA-binding domain"/>
    <property type="match status" value="1"/>
</dbReference>
<dbReference type="STRING" id="888060.HMPREF9081_0036"/>
<dbReference type="Gene3D" id="1.10.1790.10">
    <property type="entry name" value="PRD domain"/>
    <property type="match status" value="1"/>
</dbReference>
<dbReference type="InterPro" id="IPR011608">
    <property type="entry name" value="PRD"/>
</dbReference>
<dbReference type="HOGENOM" id="CLU_013442_2_3_9"/>
<dbReference type="InterPro" id="IPR036095">
    <property type="entry name" value="PTS_EIIB-like_sf"/>
</dbReference>
<dbReference type="PROSITE" id="PS51372">
    <property type="entry name" value="PRD_2"/>
    <property type="match status" value="1"/>
</dbReference>
<evidence type="ECO:0000256" key="4">
    <source>
        <dbReference type="ARBA" id="ARBA00023163"/>
    </source>
</evidence>
<evidence type="ECO:0000256" key="3">
    <source>
        <dbReference type="ARBA" id="ARBA00023015"/>
    </source>
</evidence>
<gene>
    <name evidence="7" type="ORF">HMPREF9081_0036</name>
</gene>
<keyword evidence="8" id="KW-1185">Reference proteome</keyword>
<comment type="caution">
    <text evidence="7">The sequence shown here is derived from an EMBL/GenBank/DDBJ whole genome shotgun (WGS) entry which is preliminary data.</text>
</comment>
<feature type="domain" description="PRD" evidence="6">
    <location>
        <begin position="313"/>
        <end position="420"/>
    </location>
</feature>
<proteinExistence type="predicted"/>
<evidence type="ECO:0000259" key="6">
    <source>
        <dbReference type="PROSITE" id="PS51372"/>
    </source>
</evidence>
<name>F5RIF1_9FIRM</name>
<organism evidence="7 8">
    <name type="scientific">Centipeda periodontii DSM 2778</name>
    <dbReference type="NCBI Taxonomy" id="888060"/>
    <lineage>
        <taxon>Bacteria</taxon>
        <taxon>Bacillati</taxon>
        <taxon>Bacillota</taxon>
        <taxon>Negativicutes</taxon>
        <taxon>Selenomonadales</taxon>
        <taxon>Selenomonadaceae</taxon>
        <taxon>Centipeda</taxon>
    </lineage>
</organism>
<dbReference type="InterPro" id="IPR036634">
    <property type="entry name" value="PRD_sf"/>
</dbReference>
<keyword evidence="1" id="KW-0808">Transferase</keyword>
<dbReference type="GO" id="GO:0009401">
    <property type="term" value="P:phosphoenolpyruvate-dependent sugar phosphotransferase system"/>
    <property type="evidence" value="ECO:0007669"/>
    <property type="project" value="InterPro"/>
</dbReference>
<dbReference type="EMBL" id="AFHQ01000001">
    <property type="protein sequence ID" value="EGK62754.1"/>
    <property type="molecule type" value="Genomic_DNA"/>
</dbReference>
<dbReference type="GO" id="GO:0006355">
    <property type="term" value="P:regulation of DNA-templated transcription"/>
    <property type="evidence" value="ECO:0007669"/>
    <property type="project" value="InterPro"/>
</dbReference>
<dbReference type="Gene3D" id="3.40.50.2300">
    <property type="match status" value="1"/>
</dbReference>
<feature type="domain" description="PTS EIIB type-2" evidence="5">
    <location>
        <begin position="423"/>
        <end position="512"/>
    </location>
</feature>
<dbReference type="OrthoDB" id="3175596at2"/>
<keyword evidence="2" id="KW-0677">Repeat</keyword>
<dbReference type="InterPro" id="IPR050661">
    <property type="entry name" value="BglG_antiterminators"/>
</dbReference>
<dbReference type="InterPro" id="IPR036388">
    <property type="entry name" value="WH-like_DNA-bd_sf"/>
</dbReference>
<sequence length="631" mass="71937">MILQKGGGFVLNVRCRKILADLLNAPYPIPTEILMEKYDVSERSIKYDIGKLRAYLAENAPDVTLAYQARRGFSFEAKPDALYAFQQKMDVELQKPSAFSSERIRHIVFTMLLTRDYITLQSMADVLQVSKDTVLRDMEAVDAFFTAWNIHVERRAHRGLRLVTTESKRRQAIAYFILSGFELPDMEKTIAQFWHGADAKTLQTTICCYLMTEEEFSRLYRGCRIILREMRAGRENLQAKELLELFVRICVSFHAVRSGNVIESTGDGVHWNSDLRTRLDHRLEELFAAFDLTITRDELDWLALPLAHTYAAGENFPVEGLVRQLIRRTSEVMDVPFETDGELYENLLLHMRRILIKKQSYAINVNPLIDDIRRRFGGLFETVKQVCYDLFDASHIYLHDGDISYIVLYFRLSYETLFGKTYVRTLVVCSSGISSAKLLMKQLQNTFDVLQIVGCCSIAEVERVVAENPVELIISVLPLQSHLPCVVVQAILQKQDVEKIRATLAEFRVVSKARECTLQKSSPVRTNEMQIYHQFAEEVICSGFNLFGQVMEAAGRRLAPQREKGLLLHCLLAVNRFAGGAAYAGLLPSRMYGGEMADLATDIRNVLREYAPKVPDSEVEAILNYFAEAEG</sequence>
<dbReference type="PROSITE" id="PS51099">
    <property type="entry name" value="PTS_EIIB_TYPE_2"/>
    <property type="match status" value="1"/>
</dbReference>
<keyword evidence="4" id="KW-0804">Transcription</keyword>
<accession>F5RIF1</accession>
<keyword evidence="3" id="KW-0805">Transcription regulation</keyword>
<dbReference type="AlphaFoldDB" id="F5RIF1"/>
<reference evidence="7 8" key="1">
    <citation type="submission" date="2011-04" db="EMBL/GenBank/DDBJ databases">
        <authorList>
            <person name="Muzny D."/>
            <person name="Qin X."/>
            <person name="Deng J."/>
            <person name="Jiang H."/>
            <person name="Liu Y."/>
            <person name="Qu J."/>
            <person name="Song X.-Z."/>
            <person name="Zhang L."/>
            <person name="Thornton R."/>
            <person name="Coyle M."/>
            <person name="Francisco L."/>
            <person name="Jackson L."/>
            <person name="Javaid M."/>
            <person name="Korchina V."/>
            <person name="Kovar C."/>
            <person name="Mata R."/>
            <person name="Mathew T."/>
            <person name="Ngo R."/>
            <person name="Nguyen L."/>
            <person name="Nguyen N."/>
            <person name="Okwuonu G."/>
            <person name="Ongeri F."/>
            <person name="Pham C."/>
            <person name="Simmons D."/>
            <person name="Wilczek-Boney K."/>
            <person name="Hale W."/>
            <person name="Jakkamsetti A."/>
            <person name="Pham P."/>
            <person name="Ruth R."/>
            <person name="San Lucas F."/>
            <person name="Warren J."/>
            <person name="Zhang J."/>
            <person name="Zhao Z."/>
            <person name="Zhou C."/>
            <person name="Zhu D."/>
            <person name="Lee S."/>
            <person name="Bess C."/>
            <person name="Blankenburg K."/>
            <person name="Forbes L."/>
            <person name="Fu Q."/>
            <person name="Gubbala S."/>
            <person name="Hirani K."/>
            <person name="Jayaseelan J.C."/>
            <person name="Lara F."/>
            <person name="Munidasa M."/>
            <person name="Palculict T."/>
            <person name="Patil S."/>
            <person name="Pu L.-L."/>
            <person name="Saada N."/>
            <person name="Tang L."/>
            <person name="Weissenberger G."/>
            <person name="Zhu Y."/>
            <person name="Hemphill L."/>
            <person name="Shang Y."/>
            <person name="Youmans B."/>
            <person name="Ayvaz T."/>
            <person name="Ross M."/>
            <person name="Santibanez J."/>
            <person name="Aqrawi P."/>
            <person name="Gross S."/>
            <person name="Joshi V."/>
            <person name="Fowler G."/>
            <person name="Nazareth L."/>
            <person name="Reid J."/>
            <person name="Worley K."/>
            <person name="Petrosino J."/>
            <person name="Highlander S."/>
            <person name="Gibbs R."/>
        </authorList>
    </citation>
    <scope>NUCLEOTIDE SEQUENCE [LARGE SCALE GENOMIC DNA]</scope>
    <source>
        <strain evidence="7 8">DSM 2778</strain>
    </source>
</reference>